<accession>T1ESX3</accession>
<dbReference type="GeneID" id="20199673"/>
<dbReference type="HOGENOM" id="CLU_1449209_0_0_1"/>
<protein>
    <submittedName>
        <fullName evidence="1 2">Uncharacterized protein</fullName>
    </submittedName>
</protein>
<keyword evidence="3" id="KW-1185">Reference proteome</keyword>
<dbReference type="EnsemblMetazoa" id="HelroT162606">
    <property type="protein sequence ID" value="HelroP162606"/>
    <property type="gene ID" value="HelroG162606"/>
</dbReference>
<evidence type="ECO:0000313" key="1">
    <source>
        <dbReference type="EMBL" id="ESN99115.1"/>
    </source>
</evidence>
<dbReference type="SUPFAM" id="SSF53300">
    <property type="entry name" value="vWA-like"/>
    <property type="match status" value="1"/>
</dbReference>
<dbReference type="RefSeq" id="XP_009023015.1">
    <property type="nucleotide sequence ID" value="XM_009024767.1"/>
</dbReference>
<dbReference type="EMBL" id="AMQM01001117">
    <property type="status" value="NOT_ANNOTATED_CDS"/>
    <property type="molecule type" value="Genomic_DNA"/>
</dbReference>
<gene>
    <name evidence="2" type="primary">20199673</name>
    <name evidence="1" type="ORF">HELRODRAFT_162606</name>
</gene>
<proteinExistence type="predicted"/>
<name>T1ESX3_HELRO</name>
<dbReference type="InParanoid" id="T1ESX3"/>
<dbReference type="EMBL" id="KB097143">
    <property type="protein sequence ID" value="ESN99115.1"/>
    <property type="molecule type" value="Genomic_DNA"/>
</dbReference>
<evidence type="ECO:0000313" key="3">
    <source>
        <dbReference type="Proteomes" id="UP000015101"/>
    </source>
</evidence>
<sequence length="187" mass="21398">MNTDEQSIEETHRIVRPDQIRTYLGPGLLKAMELFKINHTRKVLMESHLKGKCDQCDNVETLSTDSDYILKLLIILGDGDVTDASDAVPLVRHLQNNKVFVYGINIGLIGFHNIFPSIVNKPVKSFYSVIFYTDKLDSARSSWQSSNAKLIYELMVKFKAMPEVGFNKILQHSSMFPPSFMFPLFHR</sequence>
<dbReference type="CTD" id="20199673"/>
<reference evidence="3" key="1">
    <citation type="submission" date="2012-12" db="EMBL/GenBank/DDBJ databases">
        <authorList>
            <person name="Hellsten U."/>
            <person name="Grimwood J."/>
            <person name="Chapman J.A."/>
            <person name="Shapiro H."/>
            <person name="Aerts A."/>
            <person name="Otillar R.P."/>
            <person name="Terry A.Y."/>
            <person name="Boore J.L."/>
            <person name="Simakov O."/>
            <person name="Marletaz F."/>
            <person name="Cho S.-J."/>
            <person name="Edsinger-Gonzales E."/>
            <person name="Havlak P."/>
            <person name="Kuo D.-H."/>
            <person name="Larsson T."/>
            <person name="Lv J."/>
            <person name="Arendt D."/>
            <person name="Savage R."/>
            <person name="Osoegawa K."/>
            <person name="de Jong P."/>
            <person name="Lindberg D.R."/>
            <person name="Seaver E.C."/>
            <person name="Weisblat D.A."/>
            <person name="Putnam N.H."/>
            <person name="Grigoriev I.V."/>
            <person name="Rokhsar D.S."/>
        </authorList>
    </citation>
    <scope>NUCLEOTIDE SEQUENCE</scope>
</reference>
<dbReference type="Proteomes" id="UP000015101">
    <property type="component" value="Unassembled WGS sequence"/>
</dbReference>
<evidence type="ECO:0000313" key="2">
    <source>
        <dbReference type="EnsemblMetazoa" id="HelroP162606"/>
    </source>
</evidence>
<dbReference type="KEGG" id="hro:HELRODRAFT_162606"/>
<dbReference type="AlphaFoldDB" id="T1ESX3"/>
<reference evidence="2" key="3">
    <citation type="submission" date="2015-06" db="UniProtKB">
        <authorList>
            <consortium name="EnsemblMetazoa"/>
        </authorList>
    </citation>
    <scope>IDENTIFICATION</scope>
</reference>
<reference evidence="1 3" key="2">
    <citation type="journal article" date="2013" name="Nature">
        <title>Insights into bilaterian evolution from three spiralian genomes.</title>
        <authorList>
            <person name="Simakov O."/>
            <person name="Marletaz F."/>
            <person name="Cho S.J."/>
            <person name="Edsinger-Gonzales E."/>
            <person name="Havlak P."/>
            <person name="Hellsten U."/>
            <person name="Kuo D.H."/>
            <person name="Larsson T."/>
            <person name="Lv J."/>
            <person name="Arendt D."/>
            <person name="Savage R."/>
            <person name="Osoegawa K."/>
            <person name="de Jong P."/>
            <person name="Grimwood J."/>
            <person name="Chapman J.A."/>
            <person name="Shapiro H."/>
            <person name="Aerts A."/>
            <person name="Otillar R.P."/>
            <person name="Terry A.Y."/>
            <person name="Boore J.L."/>
            <person name="Grigoriev I.V."/>
            <person name="Lindberg D.R."/>
            <person name="Seaver E.C."/>
            <person name="Weisblat D.A."/>
            <person name="Putnam N.H."/>
            <person name="Rokhsar D.S."/>
        </authorList>
    </citation>
    <scope>NUCLEOTIDE SEQUENCE</scope>
</reference>
<organism evidence="2 3">
    <name type="scientific">Helobdella robusta</name>
    <name type="common">Californian leech</name>
    <dbReference type="NCBI Taxonomy" id="6412"/>
    <lineage>
        <taxon>Eukaryota</taxon>
        <taxon>Metazoa</taxon>
        <taxon>Spiralia</taxon>
        <taxon>Lophotrochozoa</taxon>
        <taxon>Annelida</taxon>
        <taxon>Clitellata</taxon>
        <taxon>Hirudinea</taxon>
        <taxon>Rhynchobdellida</taxon>
        <taxon>Glossiphoniidae</taxon>
        <taxon>Helobdella</taxon>
    </lineage>
</organism>
<dbReference type="InterPro" id="IPR036465">
    <property type="entry name" value="vWFA_dom_sf"/>
</dbReference>